<dbReference type="RefSeq" id="WP_073446119.1">
    <property type="nucleotide sequence ID" value="NZ_FRBK01000011.1"/>
</dbReference>
<dbReference type="InterPro" id="IPR025331">
    <property type="entry name" value="TNT"/>
</dbReference>
<dbReference type="AlphaFoldDB" id="A0A9X8N015"/>
<gene>
    <name evidence="3" type="ORF">SAMN05216268_111168</name>
</gene>
<dbReference type="GO" id="GO:0050135">
    <property type="term" value="F:NADP+ nucleosidase activity"/>
    <property type="evidence" value="ECO:0007669"/>
    <property type="project" value="InterPro"/>
</dbReference>
<evidence type="ECO:0000313" key="4">
    <source>
        <dbReference type="Proteomes" id="UP000184388"/>
    </source>
</evidence>
<dbReference type="PANTHER" id="PTHR42059">
    <property type="entry name" value="TNT DOMAIN-CONTAINING PROTEIN"/>
    <property type="match status" value="1"/>
</dbReference>
<reference evidence="4" key="1">
    <citation type="submission" date="2016-11" db="EMBL/GenBank/DDBJ databases">
        <authorList>
            <person name="Jaros S."/>
            <person name="Januszkiewicz K."/>
            <person name="Wedrychowicz H."/>
        </authorList>
    </citation>
    <scope>NUCLEOTIDE SEQUENCE [LARGE SCALE GENOMIC DNA]</scope>
    <source>
        <strain evidence="4">CGMCC 4.3555</strain>
    </source>
</reference>
<dbReference type="InterPro" id="IPR028952">
    <property type="entry name" value="Imm63"/>
</dbReference>
<dbReference type="InterPro" id="IPR053024">
    <property type="entry name" value="Fungal_surface_NADase"/>
</dbReference>
<comment type="caution">
    <text evidence="3">The sequence shown here is derived from an EMBL/GenBank/DDBJ whole genome shotgun (WGS) entry which is preliminary data.</text>
</comment>
<organism evidence="3 4">
    <name type="scientific">Streptomyces yunnanensis</name>
    <dbReference type="NCBI Taxonomy" id="156453"/>
    <lineage>
        <taxon>Bacteria</taxon>
        <taxon>Bacillati</taxon>
        <taxon>Actinomycetota</taxon>
        <taxon>Actinomycetes</taxon>
        <taxon>Kitasatosporales</taxon>
        <taxon>Streptomycetaceae</taxon>
        <taxon>Streptomyces</taxon>
    </lineage>
</organism>
<dbReference type="PANTHER" id="PTHR42059:SF1">
    <property type="entry name" value="TNT DOMAIN-CONTAINING PROTEIN"/>
    <property type="match status" value="1"/>
</dbReference>
<dbReference type="Pfam" id="PF15599">
    <property type="entry name" value="Imm63"/>
    <property type="match status" value="1"/>
</dbReference>
<sequence>MTITLEGVYAAVRSMLSGIEGLDGADVVGDGPPDAGNPHAEVHDGAVHWVVLERNKEVERRTARNLDEFLYWAALHTTRDAASRWELDHRGLLPGCSDTRVGWLARQVQLLELVRPEWADRFRAQILQQCPGVRLQDVDAYPIGRRARLWRRGKGKGRPARGAEVWDRFGSPLGRFAHPKGTPFAQRSLPPTYLACEYHVYSWIRLWSREHVDKYGFIQSGKVAPWFGQPGGGTQFLLPEGISVQWLIDQGYIREEPVR</sequence>
<evidence type="ECO:0000259" key="1">
    <source>
        <dbReference type="Pfam" id="PF14021"/>
    </source>
</evidence>
<name>A0A9X8N015_9ACTN</name>
<dbReference type="Pfam" id="PF14021">
    <property type="entry name" value="TNT"/>
    <property type="match status" value="1"/>
</dbReference>
<feature type="domain" description="Immunity protein 63" evidence="2">
    <location>
        <begin position="46"/>
        <end position="126"/>
    </location>
</feature>
<evidence type="ECO:0000313" key="3">
    <source>
        <dbReference type="EMBL" id="SHM48486.1"/>
    </source>
</evidence>
<proteinExistence type="predicted"/>
<dbReference type="EMBL" id="FRBK01000011">
    <property type="protein sequence ID" value="SHM48486.1"/>
    <property type="molecule type" value="Genomic_DNA"/>
</dbReference>
<accession>A0A9X8N015</accession>
<feature type="domain" description="TNT" evidence="1">
    <location>
        <begin position="166"/>
        <end position="255"/>
    </location>
</feature>
<dbReference type="Proteomes" id="UP000184388">
    <property type="component" value="Unassembled WGS sequence"/>
</dbReference>
<protein>
    <submittedName>
        <fullName evidence="3">Immunity protein 63</fullName>
    </submittedName>
</protein>
<evidence type="ECO:0000259" key="2">
    <source>
        <dbReference type="Pfam" id="PF15599"/>
    </source>
</evidence>